<feature type="region of interest" description="Disordered" evidence="3">
    <location>
        <begin position="268"/>
        <end position="308"/>
    </location>
</feature>
<evidence type="ECO:0000313" key="5">
    <source>
        <dbReference type="EnsemblMetazoa" id="CapteP223231"/>
    </source>
</evidence>
<evidence type="ECO:0008006" key="7">
    <source>
        <dbReference type="Google" id="ProtNLM"/>
    </source>
</evidence>
<dbReference type="InterPro" id="IPR020984">
    <property type="entry name" value="Speedy"/>
</dbReference>
<dbReference type="PANTHER" id="PTHR31545">
    <property type="entry name" value="SEEDY PROTEIN A/C FAMILY MEMBER"/>
    <property type="match status" value="1"/>
</dbReference>
<feature type="compositionally biased region" description="Basic and acidic residues" evidence="3">
    <location>
        <begin position="32"/>
        <end position="45"/>
    </location>
</feature>
<keyword evidence="6" id="KW-1185">Reference proteome</keyword>
<dbReference type="EMBL" id="KB309022">
    <property type="protein sequence ID" value="ELT95767.1"/>
    <property type="molecule type" value="Genomic_DNA"/>
</dbReference>
<dbReference type="HOGENOM" id="CLU_070353_1_0_1"/>
<dbReference type="EMBL" id="AMQN01011678">
    <property type="status" value="NOT_ANNOTATED_CDS"/>
    <property type="molecule type" value="Genomic_DNA"/>
</dbReference>
<dbReference type="InterPro" id="IPR052316">
    <property type="entry name" value="Speedy-Ringo_regulator"/>
</dbReference>
<reference evidence="6" key="1">
    <citation type="submission" date="2012-12" db="EMBL/GenBank/DDBJ databases">
        <authorList>
            <person name="Hellsten U."/>
            <person name="Grimwood J."/>
            <person name="Chapman J.A."/>
            <person name="Shapiro H."/>
            <person name="Aerts A."/>
            <person name="Otillar R.P."/>
            <person name="Terry A.Y."/>
            <person name="Boore J.L."/>
            <person name="Simakov O."/>
            <person name="Marletaz F."/>
            <person name="Cho S.-J."/>
            <person name="Edsinger-Gonzales E."/>
            <person name="Havlak P."/>
            <person name="Kuo D.-H."/>
            <person name="Larsson T."/>
            <person name="Lv J."/>
            <person name="Arendt D."/>
            <person name="Savage R."/>
            <person name="Osoegawa K."/>
            <person name="de Jong P."/>
            <person name="Lindberg D.R."/>
            <person name="Seaver E.C."/>
            <person name="Weisblat D.A."/>
            <person name="Putnam N.H."/>
            <person name="Grigoriev I.V."/>
            <person name="Rokhsar D.S."/>
        </authorList>
    </citation>
    <scope>NUCLEOTIDE SEQUENCE</scope>
    <source>
        <strain evidence="6">I ESC-2004</strain>
    </source>
</reference>
<dbReference type="AlphaFoldDB" id="R7TQC7"/>
<dbReference type="Proteomes" id="UP000014760">
    <property type="component" value="Unassembled WGS sequence"/>
</dbReference>
<dbReference type="OMA" id="CEYASEF"/>
<dbReference type="PANTHER" id="PTHR31545:SF5">
    <property type="entry name" value="SPEEDY PROTEIN A"/>
    <property type="match status" value="1"/>
</dbReference>
<dbReference type="GO" id="GO:0019901">
    <property type="term" value="F:protein kinase binding"/>
    <property type="evidence" value="ECO:0007669"/>
    <property type="project" value="InterPro"/>
</dbReference>
<keyword evidence="2" id="KW-0131">Cell cycle</keyword>
<dbReference type="Pfam" id="PF11357">
    <property type="entry name" value="Spy1"/>
    <property type="match status" value="1"/>
</dbReference>
<evidence type="ECO:0000313" key="6">
    <source>
        <dbReference type="Proteomes" id="UP000014760"/>
    </source>
</evidence>
<comment type="similarity">
    <text evidence="1">Belongs to the Speedy/Ringo family.</text>
</comment>
<dbReference type="STRING" id="283909.R7TQC7"/>
<feature type="compositionally biased region" description="Basic and acidic residues" evidence="3">
    <location>
        <begin position="295"/>
        <end position="308"/>
    </location>
</feature>
<name>R7TQC7_CAPTE</name>
<reference evidence="5" key="3">
    <citation type="submission" date="2015-06" db="UniProtKB">
        <authorList>
            <consortium name="EnsemblMetazoa"/>
        </authorList>
    </citation>
    <scope>IDENTIFICATION</scope>
</reference>
<feature type="non-terminal residue" evidence="4">
    <location>
        <position position="1"/>
    </location>
</feature>
<sequence>MLKMALAGIENFLHFWATGPNMRTISTQQTKRSREATPDSGTGKDDVEEIAHKKTKKCVVQRSEVDAFFKLLGDPLIEDFLSRDICRLVSDKYLLAMVFAYFKRACFTLRQFTRMNFFLALYLANDIEEDEEEAKYEILPWALGSSWQTKYLHFLKKKDKLWKKMEFRALVSLKCCEEIMLLRPDHHVWQRQRQPIHGGATRSYLKDPSDDGLPRGPNATPRFCSHCIKLVECDPDSPETNNWYLSSTSESSQDEGYRMRSVKVKRMDAIPIPTTDDMDGDPIEISSSVSDPEEIWARGDKPEASSIS</sequence>
<reference evidence="4 6" key="2">
    <citation type="journal article" date="2013" name="Nature">
        <title>Insights into bilaterian evolution from three spiralian genomes.</title>
        <authorList>
            <person name="Simakov O."/>
            <person name="Marletaz F."/>
            <person name="Cho S.J."/>
            <person name="Edsinger-Gonzales E."/>
            <person name="Havlak P."/>
            <person name="Hellsten U."/>
            <person name="Kuo D.H."/>
            <person name="Larsson T."/>
            <person name="Lv J."/>
            <person name="Arendt D."/>
            <person name="Savage R."/>
            <person name="Osoegawa K."/>
            <person name="de Jong P."/>
            <person name="Grimwood J."/>
            <person name="Chapman J.A."/>
            <person name="Shapiro H."/>
            <person name="Aerts A."/>
            <person name="Otillar R.P."/>
            <person name="Terry A.Y."/>
            <person name="Boore J.L."/>
            <person name="Grigoriev I.V."/>
            <person name="Lindberg D.R."/>
            <person name="Seaver E.C."/>
            <person name="Weisblat D.A."/>
            <person name="Putnam N.H."/>
            <person name="Rokhsar D.S."/>
        </authorList>
    </citation>
    <scope>NUCLEOTIDE SEQUENCE</scope>
    <source>
        <strain evidence="4 6">I ESC-2004</strain>
    </source>
</reference>
<evidence type="ECO:0000313" key="4">
    <source>
        <dbReference type="EMBL" id="ELT95767.1"/>
    </source>
</evidence>
<evidence type="ECO:0000256" key="1">
    <source>
        <dbReference type="ARBA" id="ARBA00010932"/>
    </source>
</evidence>
<proteinExistence type="inferred from homology"/>
<accession>R7TQC7</accession>
<feature type="region of interest" description="Disordered" evidence="3">
    <location>
        <begin position="26"/>
        <end position="45"/>
    </location>
</feature>
<dbReference type="OrthoDB" id="9442170at2759"/>
<evidence type="ECO:0000256" key="2">
    <source>
        <dbReference type="ARBA" id="ARBA00023306"/>
    </source>
</evidence>
<evidence type="ECO:0000256" key="3">
    <source>
        <dbReference type="SAM" id="MobiDB-lite"/>
    </source>
</evidence>
<protein>
    <recommendedName>
        <fullName evidence="7">Speedy protein A</fullName>
    </recommendedName>
</protein>
<organism evidence="4">
    <name type="scientific">Capitella teleta</name>
    <name type="common">Polychaete worm</name>
    <dbReference type="NCBI Taxonomy" id="283909"/>
    <lineage>
        <taxon>Eukaryota</taxon>
        <taxon>Metazoa</taxon>
        <taxon>Spiralia</taxon>
        <taxon>Lophotrochozoa</taxon>
        <taxon>Annelida</taxon>
        <taxon>Polychaeta</taxon>
        <taxon>Sedentaria</taxon>
        <taxon>Scolecida</taxon>
        <taxon>Capitellidae</taxon>
        <taxon>Capitella</taxon>
    </lineage>
</organism>
<gene>
    <name evidence="4" type="ORF">CAPTEDRAFT_223231</name>
</gene>
<dbReference type="EnsemblMetazoa" id="CapteT223231">
    <property type="protein sequence ID" value="CapteP223231"/>
    <property type="gene ID" value="CapteG223231"/>
</dbReference>